<dbReference type="Proteomes" id="UP001149140">
    <property type="component" value="Unassembled WGS sequence"/>
</dbReference>
<dbReference type="SUPFAM" id="SSF81606">
    <property type="entry name" value="PP2C-like"/>
    <property type="match status" value="1"/>
</dbReference>
<comment type="caution">
    <text evidence="4">The sequence shown here is derived from an EMBL/GenBank/DDBJ whole genome shotgun (WGS) entry which is preliminary data.</text>
</comment>
<evidence type="ECO:0000256" key="1">
    <source>
        <dbReference type="ARBA" id="ARBA00022801"/>
    </source>
</evidence>
<evidence type="ECO:0000256" key="2">
    <source>
        <dbReference type="SAM" id="Coils"/>
    </source>
</evidence>
<organism evidence="4 5">
    <name type="scientific">Solirubrobacter ginsenosidimutans</name>
    <dbReference type="NCBI Taxonomy" id="490573"/>
    <lineage>
        <taxon>Bacteria</taxon>
        <taxon>Bacillati</taxon>
        <taxon>Actinomycetota</taxon>
        <taxon>Thermoleophilia</taxon>
        <taxon>Solirubrobacterales</taxon>
        <taxon>Solirubrobacteraceae</taxon>
        <taxon>Solirubrobacter</taxon>
    </lineage>
</organism>
<dbReference type="AlphaFoldDB" id="A0A9X3MM46"/>
<dbReference type="SMART" id="SM00331">
    <property type="entry name" value="PP2C_SIG"/>
    <property type="match status" value="1"/>
</dbReference>
<keyword evidence="1" id="KW-0378">Hydrolase</keyword>
<keyword evidence="2" id="KW-0175">Coiled coil</keyword>
<reference evidence="4" key="1">
    <citation type="submission" date="2022-10" db="EMBL/GenBank/DDBJ databases">
        <title>The WGS of Solirubrobacter ginsenosidimutans DSM 21036.</title>
        <authorList>
            <person name="Jiang Z."/>
        </authorList>
    </citation>
    <scope>NUCLEOTIDE SEQUENCE</scope>
    <source>
        <strain evidence="4">DSM 21036</strain>
    </source>
</reference>
<name>A0A9X3MM46_9ACTN</name>
<sequence>MSPERDETDREHDQEAMLTRLREEAATREGDLAVLRERLDVAEHELDDLRAIRDALTPPELPKRPGLELAAVFEPAATERVSGDFYLVAEGPRESTVLVVGDVVGHGLTAARRAAFVRTTFVVTAPFSDDPCRLLNWANTALIERAGTSTDFVTAACVTYLPGEQRLRWAYAGHPPALRLDGGGELTAPSQGTLLGTREDVGCVEGSLQTRPGMGVLLYTDGLTEARHAGEQFGLDGVSVALAGLLQPSPSEAITTLRARVAEFASGHLTDDLCMLAARID</sequence>
<dbReference type="Gene3D" id="3.60.40.10">
    <property type="entry name" value="PPM-type phosphatase domain"/>
    <property type="match status" value="1"/>
</dbReference>
<dbReference type="PANTHER" id="PTHR43156:SF2">
    <property type="entry name" value="STAGE II SPORULATION PROTEIN E"/>
    <property type="match status" value="1"/>
</dbReference>
<dbReference type="Pfam" id="PF07228">
    <property type="entry name" value="SpoIIE"/>
    <property type="match status" value="1"/>
</dbReference>
<keyword evidence="5" id="KW-1185">Reference proteome</keyword>
<protein>
    <submittedName>
        <fullName evidence="4">SpoIIE family protein phosphatase</fullName>
    </submittedName>
</protein>
<evidence type="ECO:0000313" key="5">
    <source>
        <dbReference type="Proteomes" id="UP001149140"/>
    </source>
</evidence>
<dbReference type="InterPro" id="IPR001932">
    <property type="entry name" value="PPM-type_phosphatase-like_dom"/>
</dbReference>
<gene>
    <name evidence="4" type="ORF">OM076_00050</name>
</gene>
<proteinExistence type="predicted"/>
<dbReference type="EMBL" id="JAPDOD010000001">
    <property type="protein sequence ID" value="MDA0158637.1"/>
    <property type="molecule type" value="Genomic_DNA"/>
</dbReference>
<accession>A0A9X3MM46</accession>
<dbReference type="PANTHER" id="PTHR43156">
    <property type="entry name" value="STAGE II SPORULATION PROTEIN E-RELATED"/>
    <property type="match status" value="1"/>
</dbReference>
<feature type="domain" description="PPM-type phosphatase" evidence="3">
    <location>
        <begin position="64"/>
        <end position="280"/>
    </location>
</feature>
<feature type="coiled-coil region" evidence="2">
    <location>
        <begin position="18"/>
        <end position="52"/>
    </location>
</feature>
<dbReference type="InterPro" id="IPR036457">
    <property type="entry name" value="PPM-type-like_dom_sf"/>
</dbReference>
<dbReference type="GO" id="GO:0016791">
    <property type="term" value="F:phosphatase activity"/>
    <property type="evidence" value="ECO:0007669"/>
    <property type="project" value="TreeGrafter"/>
</dbReference>
<evidence type="ECO:0000313" key="4">
    <source>
        <dbReference type="EMBL" id="MDA0158637.1"/>
    </source>
</evidence>
<evidence type="ECO:0000259" key="3">
    <source>
        <dbReference type="SMART" id="SM00331"/>
    </source>
</evidence>
<dbReference type="InterPro" id="IPR052016">
    <property type="entry name" value="Bact_Sigma-Reg"/>
</dbReference>